<evidence type="ECO:0000256" key="5">
    <source>
        <dbReference type="RuleBase" id="RU003792"/>
    </source>
</evidence>
<accession>A0A1H3QFK9</accession>
<dbReference type="InterPro" id="IPR020097">
    <property type="entry name" value="PsdUridine_synth_TruA_a/b_dom"/>
</dbReference>
<dbReference type="Pfam" id="PF01416">
    <property type="entry name" value="PseudoU_synth_1"/>
    <property type="match status" value="2"/>
</dbReference>
<dbReference type="PANTHER" id="PTHR11142:SF0">
    <property type="entry name" value="TRNA PSEUDOURIDINE SYNTHASE-LIKE 1"/>
    <property type="match status" value="1"/>
</dbReference>
<proteinExistence type="inferred from homology"/>
<gene>
    <name evidence="4" type="primary">truA</name>
    <name evidence="7" type="ORF">SAMN05444412_10635</name>
</gene>
<feature type="domain" description="Pseudouridine synthase I TruA alpha/beta" evidence="6">
    <location>
        <begin position="35"/>
        <end position="121"/>
    </location>
</feature>
<evidence type="ECO:0000256" key="1">
    <source>
        <dbReference type="ARBA" id="ARBA00009375"/>
    </source>
</evidence>
<protein>
    <recommendedName>
        <fullName evidence="4">tRNA pseudouridine synthase A</fullName>
        <ecNumber evidence="4">5.4.99.12</ecNumber>
    </recommendedName>
    <alternativeName>
        <fullName evidence="4">tRNA pseudouridine(38-40) synthase</fullName>
    </alternativeName>
    <alternativeName>
        <fullName evidence="4">tRNA pseudouridylate synthase I</fullName>
    </alternativeName>
    <alternativeName>
        <fullName evidence="4">tRNA-uridine isomerase I</fullName>
    </alternativeName>
</protein>
<dbReference type="InterPro" id="IPR020103">
    <property type="entry name" value="PsdUridine_synth_cat_dom_sf"/>
</dbReference>
<dbReference type="HAMAP" id="MF_00171">
    <property type="entry name" value="TruA"/>
    <property type="match status" value="1"/>
</dbReference>
<dbReference type="SUPFAM" id="SSF55120">
    <property type="entry name" value="Pseudouridine synthase"/>
    <property type="match status" value="1"/>
</dbReference>
<dbReference type="CDD" id="cd02570">
    <property type="entry name" value="PseudoU_synth_EcTruA"/>
    <property type="match status" value="1"/>
</dbReference>
<feature type="binding site" evidence="4">
    <location>
        <position position="136"/>
    </location>
    <ligand>
        <name>substrate</name>
    </ligand>
</feature>
<dbReference type="InterPro" id="IPR020095">
    <property type="entry name" value="PsdUridine_synth_TruA_C"/>
</dbReference>
<dbReference type="InterPro" id="IPR001406">
    <property type="entry name" value="PsdUridine_synth_TruA"/>
</dbReference>
<comment type="catalytic activity">
    <reaction evidence="4 5">
        <text>uridine(38/39/40) in tRNA = pseudouridine(38/39/40) in tRNA</text>
        <dbReference type="Rhea" id="RHEA:22376"/>
        <dbReference type="Rhea" id="RHEA-COMP:10085"/>
        <dbReference type="Rhea" id="RHEA-COMP:10087"/>
        <dbReference type="ChEBI" id="CHEBI:65314"/>
        <dbReference type="ChEBI" id="CHEBI:65315"/>
        <dbReference type="EC" id="5.4.99.12"/>
    </reaction>
</comment>
<sequence length="274" mass="31915">MVNRKEWEVEGLNLTGNSIFAPVNIKMKRYFLELAYKGTRYHGWQIQKNATSIQELLEKAISLVLRTPTATMGSGRTDTGVHASQQFLHFDTVEELDPKDFLKKINSILPKDVAVYALRRVRSNGHTRFDAEWRSYVYKISLRKNPFEQDTSWLYISDLDFKKMNEAAKMLLSYEDFQCFSKIKTDVNHFRCILKEAYWEQNDHQLVFHITSNRFLRGMVRSIVGTLIEVGTGKWSLADFKKILENKDRNQAGFSAPPHGLFLCKVTYPEKIFI</sequence>
<feature type="active site" description="Nucleophile" evidence="4">
    <location>
        <position position="78"/>
    </location>
</feature>
<dbReference type="PIRSF" id="PIRSF001430">
    <property type="entry name" value="tRNA_psdUrid_synth"/>
    <property type="match status" value="1"/>
</dbReference>
<comment type="caution">
    <text evidence="7">The sequence shown here is derived from an EMBL/GenBank/DDBJ whole genome shotgun (WGS) entry which is preliminary data.</text>
</comment>
<dbReference type="NCBIfam" id="TIGR00071">
    <property type="entry name" value="hisT_truA"/>
    <property type="match status" value="1"/>
</dbReference>
<organism evidence="7 8">
    <name type="scientific">Rhodonellum ikkaensis</name>
    <dbReference type="NCBI Taxonomy" id="336829"/>
    <lineage>
        <taxon>Bacteria</taxon>
        <taxon>Pseudomonadati</taxon>
        <taxon>Bacteroidota</taxon>
        <taxon>Cytophagia</taxon>
        <taxon>Cytophagales</taxon>
        <taxon>Cytophagaceae</taxon>
        <taxon>Rhodonellum</taxon>
    </lineage>
</organism>
<name>A0A1H3QFK9_9BACT</name>
<dbReference type="EC" id="5.4.99.12" evidence="4"/>
<evidence type="ECO:0000313" key="8">
    <source>
        <dbReference type="Proteomes" id="UP000199663"/>
    </source>
</evidence>
<evidence type="ECO:0000313" key="7">
    <source>
        <dbReference type="EMBL" id="SDZ11519.1"/>
    </source>
</evidence>
<dbReference type="EMBL" id="FNQC01000006">
    <property type="protein sequence ID" value="SDZ11519.1"/>
    <property type="molecule type" value="Genomic_DNA"/>
</dbReference>
<dbReference type="Gene3D" id="3.30.70.580">
    <property type="entry name" value="Pseudouridine synthase I, catalytic domain, N-terminal subdomain"/>
    <property type="match status" value="1"/>
</dbReference>
<evidence type="ECO:0000256" key="3">
    <source>
        <dbReference type="ARBA" id="ARBA00023235"/>
    </source>
</evidence>
<comment type="caution">
    <text evidence="4">Lacks conserved residue(s) required for the propagation of feature annotation.</text>
</comment>
<dbReference type="Gene3D" id="3.30.70.660">
    <property type="entry name" value="Pseudouridine synthase I, catalytic domain, C-terminal subdomain"/>
    <property type="match status" value="1"/>
</dbReference>
<comment type="similarity">
    <text evidence="1 4 5">Belongs to the tRNA pseudouridine synthase TruA family.</text>
</comment>
<keyword evidence="8" id="KW-1185">Reference proteome</keyword>
<evidence type="ECO:0000256" key="2">
    <source>
        <dbReference type="ARBA" id="ARBA00022694"/>
    </source>
</evidence>
<evidence type="ECO:0000256" key="4">
    <source>
        <dbReference type="HAMAP-Rule" id="MF_00171"/>
    </source>
</evidence>
<dbReference type="PANTHER" id="PTHR11142">
    <property type="entry name" value="PSEUDOURIDYLATE SYNTHASE"/>
    <property type="match status" value="1"/>
</dbReference>
<keyword evidence="2 4" id="KW-0819">tRNA processing</keyword>
<feature type="domain" description="Pseudouridine synthase I TruA alpha/beta" evidence="6">
    <location>
        <begin position="167"/>
        <end position="269"/>
    </location>
</feature>
<comment type="subunit">
    <text evidence="4">Homodimer.</text>
</comment>
<keyword evidence="3 4" id="KW-0413">Isomerase</keyword>
<dbReference type="Proteomes" id="UP000199663">
    <property type="component" value="Unassembled WGS sequence"/>
</dbReference>
<dbReference type="InterPro" id="IPR020094">
    <property type="entry name" value="TruA/RsuA/RluB/E/F_N"/>
</dbReference>
<comment type="function">
    <text evidence="4">Formation of pseudouridine at positions 38, 39 and 40 in the anticodon stem and loop of transfer RNAs.</text>
</comment>
<reference evidence="7 8" key="1">
    <citation type="submission" date="2016-10" db="EMBL/GenBank/DDBJ databases">
        <authorList>
            <person name="Varghese N."/>
            <person name="Submissions S."/>
        </authorList>
    </citation>
    <scope>NUCLEOTIDE SEQUENCE [LARGE SCALE GENOMIC DNA]</scope>
    <source>
        <strain evidence="7 8">DSM 17997</strain>
    </source>
</reference>
<evidence type="ECO:0000259" key="6">
    <source>
        <dbReference type="Pfam" id="PF01416"/>
    </source>
</evidence>